<dbReference type="EMBL" id="CP071090">
    <property type="protein sequence ID" value="QSQ26623.1"/>
    <property type="molecule type" value="Genomic_DNA"/>
</dbReference>
<organism evidence="2 4">
    <name type="scientific">Pyxidicoccus parkwayensis</name>
    <dbReference type="NCBI Taxonomy" id="2813578"/>
    <lineage>
        <taxon>Bacteria</taxon>
        <taxon>Pseudomonadati</taxon>
        <taxon>Myxococcota</taxon>
        <taxon>Myxococcia</taxon>
        <taxon>Myxococcales</taxon>
        <taxon>Cystobacterineae</taxon>
        <taxon>Myxococcaceae</taxon>
        <taxon>Pyxidicoccus</taxon>
    </lineage>
</organism>
<evidence type="ECO:0000313" key="3">
    <source>
        <dbReference type="EMBL" id="QSQ26697.1"/>
    </source>
</evidence>
<evidence type="ECO:0000256" key="1">
    <source>
        <dbReference type="SAM" id="MobiDB-lite"/>
    </source>
</evidence>
<keyword evidence="4" id="KW-1185">Reference proteome</keyword>
<gene>
    <name evidence="2" type="ORF">JY651_17545</name>
    <name evidence="3" type="ORF">JY651_17960</name>
</gene>
<name>A0ABX7P852_9BACT</name>
<protein>
    <submittedName>
        <fullName evidence="2">Uncharacterized protein</fullName>
    </submittedName>
</protein>
<dbReference type="EMBL" id="CP071090">
    <property type="protein sequence ID" value="QSQ26697.1"/>
    <property type="molecule type" value="Genomic_DNA"/>
</dbReference>
<feature type="region of interest" description="Disordered" evidence="1">
    <location>
        <begin position="82"/>
        <end position="147"/>
    </location>
</feature>
<evidence type="ECO:0000313" key="4">
    <source>
        <dbReference type="Proteomes" id="UP000662747"/>
    </source>
</evidence>
<reference evidence="2 4" key="1">
    <citation type="submission" date="2021-02" db="EMBL/GenBank/DDBJ databases">
        <title>De Novo genome assembly of isolated myxobacteria.</title>
        <authorList>
            <person name="Stevens D.C."/>
        </authorList>
    </citation>
    <scope>NUCLEOTIDE SEQUENCE [LARGE SCALE GENOMIC DNA]</scope>
    <source>
        <strain evidence="2">SCPEA002</strain>
        <strain evidence="4">SCPEA02</strain>
    </source>
</reference>
<accession>A0ABX7P852</accession>
<sequence length="147" mass="15901">MGITFPVHPLRGLQLVVMRIVRSQSGQQYVDVEHPKGGFIRLPLEWTDRRTPTVPAVSGGRQVRLSAPALLKLAAAVEEGLKRPLPPEPAALPARESRFNHASTAGAPRRPALVTPVRGSPKPVGERLGQPAAQGAARRGRRRRAKP</sequence>
<evidence type="ECO:0000313" key="2">
    <source>
        <dbReference type="EMBL" id="QSQ26623.1"/>
    </source>
</evidence>
<feature type="compositionally biased region" description="Basic residues" evidence="1">
    <location>
        <begin position="138"/>
        <end position="147"/>
    </location>
</feature>
<proteinExistence type="predicted"/>
<dbReference type="Proteomes" id="UP000662747">
    <property type="component" value="Chromosome"/>
</dbReference>